<proteinExistence type="predicted"/>
<name>A0ABQ1V8G4_9BACT</name>
<sequence>MGNKGSNKCITLKLTEIMGHNIHFNERTGKHSFFSVKQPAWHKLGKVVEEYPCSAEAIKFAGLDYEVVKSPLFTKWEGLSIGENGLDNSQLEIPLTSHYATMRTDTQKVFGIVGKDYGIVQNRDAFSFFDAIVKEEKGIKYETAGALGDGERVFITAKLPDNILVGKDDLVEQYLFLTTSHDGSGSITAAFTPIRVVCQNTLNAAMNRKTNVIRIRHTSGAKERLQQAHQLMGLVTDTADKLETIFNRWTKVKIKDKQVKRLIELAMAPNKDTLDKLYRGEYDQVSTAFINQCEDAFAYAMMGDTQLLPTTEGTLFGAYNAVTGYFQNVRNFKSEEDKTKSILLGGTAQTKGQKAFDLCVEFAKNGEDLLKV</sequence>
<gene>
    <name evidence="1" type="ORF">GCM10011339_35700</name>
</gene>
<dbReference type="Proteomes" id="UP000647339">
    <property type="component" value="Unassembled WGS sequence"/>
</dbReference>
<evidence type="ECO:0000313" key="1">
    <source>
        <dbReference type="EMBL" id="GGF44056.1"/>
    </source>
</evidence>
<evidence type="ECO:0000313" key="2">
    <source>
        <dbReference type="Proteomes" id="UP000647339"/>
    </source>
</evidence>
<organism evidence="1 2">
    <name type="scientific">Echinicola rosea</name>
    <dbReference type="NCBI Taxonomy" id="1807691"/>
    <lineage>
        <taxon>Bacteria</taxon>
        <taxon>Pseudomonadati</taxon>
        <taxon>Bacteroidota</taxon>
        <taxon>Cytophagia</taxon>
        <taxon>Cytophagales</taxon>
        <taxon>Cyclobacteriaceae</taxon>
        <taxon>Echinicola</taxon>
    </lineage>
</organism>
<dbReference type="Pfam" id="PF06067">
    <property type="entry name" value="DUF932"/>
    <property type="match status" value="1"/>
</dbReference>
<evidence type="ECO:0008006" key="3">
    <source>
        <dbReference type="Google" id="ProtNLM"/>
    </source>
</evidence>
<comment type="caution">
    <text evidence="1">The sequence shown here is derived from an EMBL/GenBank/DDBJ whole genome shotgun (WGS) entry which is preliminary data.</text>
</comment>
<reference evidence="2" key="1">
    <citation type="journal article" date="2019" name="Int. J. Syst. Evol. Microbiol.">
        <title>The Global Catalogue of Microorganisms (GCM) 10K type strain sequencing project: providing services to taxonomists for standard genome sequencing and annotation.</title>
        <authorList>
            <consortium name="The Broad Institute Genomics Platform"/>
            <consortium name="The Broad Institute Genome Sequencing Center for Infectious Disease"/>
            <person name="Wu L."/>
            <person name="Ma J."/>
        </authorList>
    </citation>
    <scope>NUCLEOTIDE SEQUENCE [LARGE SCALE GENOMIC DNA]</scope>
    <source>
        <strain evidence="2">CGMCC 1.15407</strain>
    </source>
</reference>
<dbReference type="NCBIfam" id="TIGR03299">
    <property type="entry name" value="LGT_TIGR03299"/>
    <property type="match status" value="1"/>
</dbReference>
<protein>
    <recommendedName>
        <fullName evidence="3">DUF945 domain-containing protein</fullName>
    </recommendedName>
</protein>
<dbReference type="InterPro" id="IPR026325">
    <property type="entry name" value="DUF932"/>
</dbReference>
<keyword evidence="2" id="KW-1185">Reference proteome</keyword>
<accession>A0ABQ1V8G4</accession>
<dbReference type="InterPro" id="IPR017686">
    <property type="entry name" value="Phg/plasmid-like_prot"/>
</dbReference>
<dbReference type="EMBL" id="BMIU01000021">
    <property type="protein sequence ID" value="GGF44056.1"/>
    <property type="molecule type" value="Genomic_DNA"/>
</dbReference>